<dbReference type="InterPro" id="IPR052733">
    <property type="entry name" value="Chloroplast_QOR"/>
</dbReference>
<gene>
    <name evidence="1" type="ORF">CJ030_MR1G017489</name>
</gene>
<organism evidence="1 2">
    <name type="scientific">Morella rubra</name>
    <name type="common">Chinese bayberry</name>
    <dbReference type="NCBI Taxonomy" id="262757"/>
    <lineage>
        <taxon>Eukaryota</taxon>
        <taxon>Viridiplantae</taxon>
        <taxon>Streptophyta</taxon>
        <taxon>Embryophyta</taxon>
        <taxon>Tracheophyta</taxon>
        <taxon>Spermatophyta</taxon>
        <taxon>Magnoliopsida</taxon>
        <taxon>eudicotyledons</taxon>
        <taxon>Gunneridae</taxon>
        <taxon>Pentapetalae</taxon>
        <taxon>rosids</taxon>
        <taxon>fabids</taxon>
        <taxon>Fagales</taxon>
        <taxon>Myricaceae</taxon>
        <taxon>Morella</taxon>
    </lineage>
</organism>
<sequence>MAGKLMDAVQYSRHGEGSAGLKHGHVPVPTPKKDELLLKVEATSLNPVDWKIQKGMVPFLPRKFPHIPGNF</sequence>
<evidence type="ECO:0000313" key="2">
    <source>
        <dbReference type="Proteomes" id="UP000516437"/>
    </source>
</evidence>
<accession>A0A6A1WLY7</accession>
<name>A0A6A1WLY7_9ROSI</name>
<dbReference type="SUPFAM" id="SSF50129">
    <property type="entry name" value="GroES-like"/>
    <property type="match status" value="1"/>
</dbReference>
<dbReference type="PANTHER" id="PTHR44013">
    <property type="entry name" value="ZINC-TYPE ALCOHOL DEHYDROGENASE-LIKE PROTEIN C16A3.02C"/>
    <property type="match status" value="1"/>
</dbReference>
<dbReference type="AlphaFoldDB" id="A0A6A1WLY7"/>
<dbReference type="OrthoDB" id="48317at2759"/>
<reference evidence="1 2" key="1">
    <citation type="journal article" date="2019" name="Plant Biotechnol. J.">
        <title>The red bayberry genome and genetic basis of sex determination.</title>
        <authorList>
            <person name="Jia H.M."/>
            <person name="Jia H.J."/>
            <person name="Cai Q.L."/>
            <person name="Wang Y."/>
            <person name="Zhao H.B."/>
            <person name="Yang W.F."/>
            <person name="Wang G.Y."/>
            <person name="Li Y.H."/>
            <person name="Zhan D.L."/>
            <person name="Shen Y.T."/>
            <person name="Niu Q.F."/>
            <person name="Chang L."/>
            <person name="Qiu J."/>
            <person name="Zhao L."/>
            <person name="Xie H.B."/>
            <person name="Fu W.Y."/>
            <person name="Jin J."/>
            <person name="Li X.W."/>
            <person name="Jiao Y."/>
            <person name="Zhou C.C."/>
            <person name="Tu T."/>
            <person name="Chai C.Y."/>
            <person name="Gao J.L."/>
            <person name="Fan L.J."/>
            <person name="van de Weg E."/>
            <person name="Wang J.Y."/>
            <person name="Gao Z.S."/>
        </authorList>
    </citation>
    <scope>NUCLEOTIDE SEQUENCE [LARGE SCALE GENOMIC DNA]</scope>
    <source>
        <tissue evidence="1">Leaves</tissue>
    </source>
</reference>
<dbReference type="Proteomes" id="UP000516437">
    <property type="component" value="Chromosome 1"/>
</dbReference>
<protein>
    <recommendedName>
        <fullName evidence="3">Quinone-oxidoreductase-like protein, chloroplastic</fullName>
    </recommendedName>
</protein>
<dbReference type="Gene3D" id="3.90.180.10">
    <property type="entry name" value="Medium-chain alcohol dehydrogenases, catalytic domain"/>
    <property type="match status" value="1"/>
</dbReference>
<proteinExistence type="predicted"/>
<evidence type="ECO:0008006" key="3">
    <source>
        <dbReference type="Google" id="ProtNLM"/>
    </source>
</evidence>
<keyword evidence="2" id="KW-1185">Reference proteome</keyword>
<evidence type="ECO:0000313" key="1">
    <source>
        <dbReference type="EMBL" id="KAB1225536.1"/>
    </source>
</evidence>
<dbReference type="PANTHER" id="PTHR44013:SF1">
    <property type="entry name" value="ZINC-TYPE ALCOHOL DEHYDROGENASE-LIKE PROTEIN C16A3.02C"/>
    <property type="match status" value="1"/>
</dbReference>
<dbReference type="InterPro" id="IPR011032">
    <property type="entry name" value="GroES-like_sf"/>
</dbReference>
<dbReference type="EMBL" id="RXIC02000019">
    <property type="protein sequence ID" value="KAB1225536.1"/>
    <property type="molecule type" value="Genomic_DNA"/>
</dbReference>
<comment type="caution">
    <text evidence="1">The sequence shown here is derived from an EMBL/GenBank/DDBJ whole genome shotgun (WGS) entry which is preliminary data.</text>
</comment>